<evidence type="ECO:0000313" key="10">
    <source>
        <dbReference type="Proteomes" id="UP001073227"/>
    </source>
</evidence>
<keyword evidence="8" id="KW-0963">Cytoplasm</keyword>
<reference evidence="9" key="1">
    <citation type="submission" date="2022-10" db="EMBL/GenBank/DDBJ databases">
        <title>Hoeflea sp. G2-23, isolated from marine algae.</title>
        <authorList>
            <person name="Kristyanto S."/>
            <person name="Kim J.M."/>
            <person name="Jeon C.O."/>
        </authorList>
    </citation>
    <scope>NUCLEOTIDE SEQUENCE</scope>
    <source>
        <strain evidence="9">G2-23</strain>
    </source>
</reference>
<dbReference type="Proteomes" id="UP001073227">
    <property type="component" value="Unassembled WGS sequence"/>
</dbReference>
<keyword evidence="6 8" id="KW-0067">ATP-binding</keyword>
<dbReference type="SUPFAM" id="SSF52374">
    <property type="entry name" value="Nucleotidylyl transferase"/>
    <property type="match status" value="1"/>
</dbReference>
<comment type="caution">
    <text evidence="9">The sequence shown here is derived from an EMBL/GenBank/DDBJ whole genome shotgun (WGS) entry which is preliminary data.</text>
</comment>
<dbReference type="InterPro" id="IPR003721">
    <property type="entry name" value="Pantoate_ligase"/>
</dbReference>
<comment type="subcellular location">
    <subcellularLocation>
        <location evidence="8">Cytoplasm</location>
    </subcellularLocation>
</comment>
<dbReference type="InterPro" id="IPR004821">
    <property type="entry name" value="Cyt_trans-like"/>
</dbReference>
<evidence type="ECO:0000256" key="7">
    <source>
        <dbReference type="ARBA" id="ARBA00048258"/>
    </source>
</evidence>
<evidence type="ECO:0000256" key="2">
    <source>
        <dbReference type="ARBA" id="ARBA00009256"/>
    </source>
</evidence>
<dbReference type="Gene3D" id="3.40.50.620">
    <property type="entry name" value="HUPs"/>
    <property type="match status" value="1"/>
</dbReference>
<evidence type="ECO:0000256" key="3">
    <source>
        <dbReference type="ARBA" id="ARBA00022598"/>
    </source>
</evidence>
<dbReference type="NCBIfam" id="TIGR00018">
    <property type="entry name" value="panC"/>
    <property type="match status" value="1"/>
</dbReference>
<comment type="similarity">
    <text evidence="2 8">Belongs to the pantothenate synthetase family.</text>
</comment>
<name>A0ABT3ZCH9_9HYPH</name>
<keyword evidence="5 8" id="KW-0547">Nucleotide-binding</keyword>
<feature type="binding site" evidence="8">
    <location>
        <begin position="184"/>
        <end position="187"/>
    </location>
    <ligand>
        <name>ATP</name>
        <dbReference type="ChEBI" id="CHEBI:30616"/>
    </ligand>
</feature>
<dbReference type="Gene3D" id="3.30.1300.10">
    <property type="entry name" value="Pantoate-beta-alanine ligase, C-terminal domain"/>
    <property type="match status" value="1"/>
</dbReference>
<dbReference type="CDD" id="cd00560">
    <property type="entry name" value="PanC"/>
    <property type="match status" value="1"/>
</dbReference>
<feature type="active site" description="Proton donor" evidence="8">
    <location>
        <position position="37"/>
    </location>
</feature>
<dbReference type="EC" id="6.3.2.1" evidence="8"/>
<dbReference type="InterPro" id="IPR014729">
    <property type="entry name" value="Rossmann-like_a/b/a_fold"/>
</dbReference>
<accession>A0ABT3ZCH9</accession>
<comment type="subunit">
    <text evidence="8">Homodimer.</text>
</comment>
<gene>
    <name evidence="8 9" type="primary">panC</name>
    <name evidence="9" type="ORF">OEG84_17455</name>
</gene>
<dbReference type="HAMAP" id="MF_00158">
    <property type="entry name" value="PanC"/>
    <property type="match status" value="1"/>
</dbReference>
<feature type="binding site" evidence="8">
    <location>
        <position position="153"/>
    </location>
    <ligand>
        <name>(R)-pantoate</name>
        <dbReference type="ChEBI" id="CHEBI:15980"/>
    </ligand>
</feature>
<dbReference type="PANTHER" id="PTHR21299:SF1">
    <property type="entry name" value="PANTOATE--BETA-ALANINE LIGASE"/>
    <property type="match status" value="1"/>
</dbReference>
<sequence length="295" mass="32287">MKIIRRKSDLRAVTSAWRRSGETIGVVLTMGALHSGHLSLVGTARDRADRVIVTIFVNPRQFDNPEDLVNYPRTEESDAEKLAPFDVDILYVPNPEEIYPDGFATTITVSGVSGGLCGGTRPGHFDGVATVVTKLLLQTDADFTFFGEKDYQQLQVVRRLATDLDLNTEIVACPTVREEDGLAMSSRNLRLNPEARAAAPLIRRILTSTAVAIKNGTPVPEALATARQELTSVGINDIDYLELRSEPDLVPLEIADRPTRLFIAVWLDGVRLIDNLSITAARFTLLTDGQKSACA</sequence>
<comment type="catalytic activity">
    <reaction evidence="7 8">
        <text>(R)-pantoate + beta-alanine + ATP = (R)-pantothenate + AMP + diphosphate + H(+)</text>
        <dbReference type="Rhea" id="RHEA:10912"/>
        <dbReference type="ChEBI" id="CHEBI:15378"/>
        <dbReference type="ChEBI" id="CHEBI:15980"/>
        <dbReference type="ChEBI" id="CHEBI:29032"/>
        <dbReference type="ChEBI" id="CHEBI:30616"/>
        <dbReference type="ChEBI" id="CHEBI:33019"/>
        <dbReference type="ChEBI" id="CHEBI:57966"/>
        <dbReference type="ChEBI" id="CHEBI:456215"/>
        <dbReference type="EC" id="6.3.2.1"/>
    </reaction>
</comment>
<comment type="function">
    <text evidence="8">Catalyzes the condensation of pantoate with beta-alanine in an ATP-dependent reaction via a pantoyl-adenylate intermediate.</text>
</comment>
<feature type="binding site" evidence="8">
    <location>
        <begin position="30"/>
        <end position="37"/>
    </location>
    <ligand>
        <name>ATP</name>
        <dbReference type="ChEBI" id="CHEBI:30616"/>
    </ligand>
</feature>
<evidence type="ECO:0000256" key="4">
    <source>
        <dbReference type="ARBA" id="ARBA00022655"/>
    </source>
</evidence>
<evidence type="ECO:0000256" key="5">
    <source>
        <dbReference type="ARBA" id="ARBA00022741"/>
    </source>
</evidence>
<proteinExistence type="inferred from homology"/>
<evidence type="ECO:0000256" key="8">
    <source>
        <dbReference type="HAMAP-Rule" id="MF_00158"/>
    </source>
</evidence>
<feature type="binding site" evidence="8">
    <location>
        <position position="61"/>
    </location>
    <ligand>
        <name>(R)-pantoate</name>
        <dbReference type="ChEBI" id="CHEBI:15980"/>
    </ligand>
</feature>
<protein>
    <recommendedName>
        <fullName evidence="8">Pantothenate synthetase</fullName>
        <shortName evidence="8">PS</shortName>
        <ecNumber evidence="8">6.3.2.1</ecNumber>
    </recommendedName>
    <alternativeName>
        <fullName evidence="8">Pantoate--beta-alanine ligase</fullName>
    </alternativeName>
    <alternativeName>
        <fullName evidence="8">Pantoate-activating enzyme</fullName>
    </alternativeName>
</protein>
<evidence type="ECO:0000256" key="6">
    <source>
        <dbReference type="ARBA" id="ARBA00022840"/>
    </source>
</evidence>
<comment type="miscellaneous">
    <text evidence="8">The reaction proceeds by a bi uni uni bi ping pong mechanism.</text>
</comment>
<dbReference type="EMBL" id="JAOVZR010000001">
    <property type="protein sequence ID" value="MCY0149444.1"/>
    <property type="molecule type" value="Genomic_DNA"/>
</dbReference>
<feature type="binding site" evidence="8">
    <location>
        <begin position="147"/>
        <end position="150"/>
    </location>
    <ligand>
        <name>ATP</name>
        <dbReference type="ChEBI" id="CHEBI:30616"/>
    </ligand>
</feature>
<comment type="pathway">
    <text evidence="1 8">Cofactor biosynthesis; (R)-pantothenate biosynthesis; (R)-pantothenate from (R)-pantoate and beta-alanine: step 1/1.</text>
</comment>
<evidence type="ECO:0000313" key="9">
    <source>
        <dbReference type="EMBL" id="MCY0149444.1"/>
    </source>
</evidence>
<dbReference type="PANTHER" id="PTHR21299">
    <property type="entry name" value="CYTIDYLATE KINASE/PANTOATE-BETA-ALANINE LIGASE"/>
    <property type="match status" value="1"/>
</dbReference>
<feature type="binding site" evidence="8">
    <location>
        <position position="61"/>
    </location>
    <ligand>
        <name>beta-alanine</name>
        <dbReference type="ChEBI" id="CHEBI:57966"/>
    </ligand>
</feature>
<dbReference type="NCBIfam" id="TIGR00125">
    <property type="entry name" value="cyt_tran_rel"/>
    <property type="match status" value="1"/>
</dbReference>
<keyword evidence="10" id="KW-1185">Reference proteome</keyword>
<dbReference type="GO" id="GO:0016874">
    <property type="term" value="F:ligase activity"/>
    <property type="evidence" value="ECO:0007669"/>
    <property type="project" value="UniProtKB-KW"/>
</dbReference>
<dbReference type="RefSeq" id="WP_267654917.1">
    <property type="nucleotide sequence ID" value="NZ_JAOVZR010000001.1"/>
</dbReference>
<feature type="binding site" evidence="8">
    <location>
        <position position="176"/>
    </location>
    <ligand>
        <name>ATP</name>
        <dbReference type="ChEBI" id="CHEBI:30616"/>
    </ligand>
</feature>
<dbReference type="InterPro" id="IPR042176">
    <property type="entry name" value="Pantoate_ligase_C"/>
</dbReference>
<keyword evidence="3 8" id="KW-0436">Ligase</keyword>
<dbReference type="Pfam" id="PF02569">
    <property type="entry name" value="Pantoate_ligase"/>
    <property type="match status" value="1"/>
</dbReference>
<keyword evidence="4 8" id="KW-0566">Pantothenate biosynthesis</keyword>
<organism evidence="9 10">
    <name type="scientific">Hoeflea algicola</name>
    <dbReference type="NCBI Taxonomy" id="2983763"/>
    <lineage>
        <taxon>Bacteria</taxon>
        <taxon>Pseudomonadati</taxon>
        <taxon>Pseudomonadota</taxon>
        <taxon>Alphaproteobacteria</taxon>
        <taxon>Hyphomicrobiales</taxon>
        <taxon>Rhizobiaceae</taxon>
        <taxon>Hoeflea</taxon>
    </lineage>
</organism>
<evidence type="ECO:0000256" key="1">
    <source>
        <dbReference type="ARBA" id="ARBA00004990"/>
    </source>
</evidence>